<gene>
    <name evidence="1" type="ORF">K239x_52350</name>
</gene>
<dbReference type="EMBL" id="CP036526">
    <property type="protein sequence ID" value="QDT13218.1"/>
    <property type="molecule type" value="Genomic_DNA"/>
</dbReference>
<dbReference type="AlphaFoldDB" id="A0A517P1H3"/>
<protein>
    <submittedName>
        <fullName evidence="1">Uncharacterized protein</fullName>
    </submittedName>
</protein>
<organism evidence="1 2">
    <name type="scientific">Stieleria marina</name>
    <dbReference type="NCBI Taxonomy" id="1930275"/>
    <lineage>
        <taxon>Bacteria</taxon>
        <taxon>Pseudomonadati</taxon>
        <taxon>Planctomycetota</taxon>
        <taxon>Planctomycetia</taxon>
        <taxon>Pirellulales</taxon>
        <taxon>Pirellulaceae</taxon>
        <taxon>Stieleria</taxon>
    </lineage>
</organism>
<name>A0A517P1H3_9BACT</name>
<evidence type="ECO:0000313" key="2">
    <source>
        <dbReference type="Proteomes" id="UP000319817"/>
    </source>
</evidence>
<accession>A0A517P1H3</accession>
<evidence type="ECO:0000313" key="1">
    <source>
        <dbReference type="EMBL" id="QDT13218.1"/>
    </source>
</evidence>
<keyword evidence="2" id="KW-1185">Reference proteome</keyword>
<reference evidence="1 2" key="1">
    <citation type="submission" date="2019-02" db="EMBL/GenBank/DDBJ databases">
        <title>Deep-cultivation of Planctomycetes and their phenomic and genomic characterization uncovers novel biology.</title>
        <authorList>
            <person name="Wiegand S."/>
            <person name="Jogler M."/>
            <person name="Boedeker C."/>
            <person name="Pinto D."/>
            <person name="Vollmers J."/>
            <person name="Rivas-Marin E."/>
            <person name="Kohn T."/>
            <person name="Peeters S.H."/>
            <person name="Heuer A."/>
            <person name="Rast P."/>
            <person name="Oberbeckmann S."/>
            <person name="Bunk B."/>
            <person name="Jeske O."/>
            <person name="Meyerdierks A."/>
            <person name="Storesund J.E."/>
            <person name="Kallscheuer N."/>
            <person name="Luecker S."/>
            <person name="Lage O.M."/>
            <person name="Pohl T."/>
            <person name="Merkel B.J."/>
            <person name="Hornburger P."/>
            <person name="Mueller R.-W."/>
            <person name="Bruemmer F."/>
            <person name="Labrenz M."/>
            <person name="Spormann A.M."/>
            <person name="Op den Camp H."/>
            <person name="Overmann J."/>
            <person name="Amann R."/>
            <person name="Jetten M.S.M."/>
            <person name="Mascher T."/>
            <person name="Medema M.H."/>
            <person name="Devos D.P."/>
            <person name="Kaster A.-K."/>
            <person name="Ovreas L."/>
            <person name="Rohde M."/>
            <person name="Galperin M.Y."/>
            <person name="Jogler C."/>
        </authorList>
    </citation>
    <scope>NUCLEOTIDE SEQUENCE [LARGE SCALE GENOMIC DNA]</scope>
    <source>
        <strain evidence="1 2">K23_9</strain>
    </source>
</reference>
<dbReference type="Proteomes" id="UP000319817">
    <property type="component" value="Chromosome"/>
</dbReference>
<sequence length="102" mass="11032">MNGSADCTSKTRVTTDWVVPSSHPPGVAPETRSSLGLIVFVINAFRTTASGGVIGTIDREHLVIPVVLNRKTLPVPTKQTLGEERGILENTVFETFLRDLSN</sequence>
<proteinExistence type="predicted"/>